<gene>
    <name evidence="3" type="ORF">DI563_10440</name>
</gene>
<evidence type="ECO:0000313" key="4">
    <source>
        <dbReference type="Proteomes" id="UP000249135"/>
    </source>
</evidence>
<dbReference type="Gene3D" id="3.40.190.10">
    <property type="entry name" value="Periplasmic binding protein-like II"/>
    <property type="match status" value="1"/>
</dbReference>
<comment type="caution">
    <text evidence="3">The sequence shown here is derived from an EMBL/GenBank/DDBJ whole genome shotgun (WGS) entry which is preliminary data.</text>
</comment>
<dbReference type="InterPro" id="IPR042100">
    <property type="entry name" value="Bug_dom1"/>
</dbReference>
<dbReference type="PANTHER" id="PTHR42928:SF5">
    <property type="entry name" value="BLR1237 PROTEIN"/>
    <property type="match status" value="1"/>
</dbReference>
<dbReference type="EMBL" id="QFPP01000100">
    <property type="protein sequence ID" value="PZQ75136.1"/>
    <property type="molecule type" value="Genomic_DNA"/>
</dbReference>
<dbReference type="Pfam" id="PF03401">
    <property type="entry name" value="TctC"/>
    <property type="match status" value="1"/>
</dbReference>
<name>A0A2W5QCV0_VARPD</name>
<evidence type="ECO:0000313" key="3">
    <source>
        <dbReference type="EMBL" id="PZQ75136.1"/>
    </source>
</evidence>
<comment type="similarity">
    <text evidence="1">Belongs to the UPF0065 (bug) family.</text>
</comment>
<dbReference type="Proteomes" id="UP000249135">
    <property type="component" value="Unassembled WGS sequence"/>
</dbReference>
<evidence type="ECO:0000256" key="2">
    <source>
        <dbReference type="SAM" id="SignalP"/>
    </source>
</evidence>
<dbReference type="PIRSF" id="PIRSF017082">
    <property type="entry name" value="YflP"/>
    <property type="match status" value="1"/>
</dbReference>
<sequence>MIRHLARAFGAAIACALALGGPAASAQGSYPSQPIKWLVPYAAGGGTDNIARQLADAMQPSLGQPLVIDNRPGASTNIAVGALMQAKPDGYTIMQAENAALLFNEHMFAKLPYKPATDFTYIGAIGRIPLALVVRPDFQAQNLAQFVAFVKASGDKASYASPGIGTPHHMAMELFKQKAGLTITHVAYKGGAPALQDIMGGQVPMMMLDLTAALPYIKTGKLRALAVALPQRAKALPDVPTFAELGYAEVNAFAFHGLIGPAGMNPEVVNRLNAELRKALQTPRIQQVFSEFGFEALPGSPKDFHDLARAESAHWGQVIKTSGVRLD</sequence>
<reference evidence="3 4" key="1">
    <citation type="submission" date="2017-08" db="EMBL/GenBank/DDBJ databases">
        <title>Infants hospitalized years apart are colonized by the same room-sourced microbial strains.</title>
        <authorList>
            <person name="Brooks B."/>
            <person name="Olm M.R."/>
            <person name="Firek B.A."/>
            <person name="Baker R."/>
            <person name="Thomas B.C."/>
            <person name="Morowitz M.J."/>
            <person name="Banfield J.F."/>
        </authorList>
    </citation>
    <scope>NUCLEOTIDE SEQUENCE [LARGE SCALE GENOMIC DNA]</scope>
    <source>
        <strain evidence="3">S2_005_003_R2_41</strain>
    </source>
</reference>
<feature type="chain" id="PRO_5016133084" evidence="2">
    <location>
        <begin position="27"/>
        <end position="327"/>
    </location>
</feature>
<dbReference type="CDD" id="cd07012">
    <property type="entry name" value="PBP2_Bug_TTT"/>
    <property type="match status" value="1"/>
</dbReference>
<proteinExistence type="inferred from homology"/>
<dbReference type="InterPro" id="IPR005064">
    <property type="entry name" value="BUG"/>
</dbReference>
<protein>
    <submittedName>
        <fullName evidence="3">ABC transporter substrate-binding protein</fullName>
    </submittedName>
</protein>
<dbReference type="SUPFAM" id="SSF53850">
    <property type="entry name" value="Periplasmic binding protein-like II"/>
    <property type="match status" value="1"/>
</dbReference>
<keyword evidence="2" id="KW-0732">Signal</keyword>
<dbReference type="AlphaFoldDB" id="A0A2W5QCV0"/>
<evidence type="ECO:0000256" key="1">
    <source>
        <dbReference type="ARBA" id="ARBA00006987"/>
    </source>
</evidence>
<organism evidence="3 4">
    <name type="scientific">Variovorax paradoxus</name>
    <dbReference type="NCBI Taxonomy" id="34073"/>
    <lineage>
        <taxon>Bacteria</taxon>
        <taxon>Pseudomonadati</taxon>
        <taxon>Pseudomonadota</taxon>
        <taxon>Betaproteobacteria</taxon>
        <taxon>Burkholderiales</taxon>
        <taxon>Comamonadaceae</taxon>
        <taxon>Variovorax</taxon>
    </lineage>
</organism>
<feature type="signal peptide" evidence="2">
    <location>
        <begin position="1"/>
        <end position="26"/>
    </location>
</feature>
<accession>A0A2W5QCV0</accession>
<dbReference type="Gene3D" id="3.40.190.150">
    <property type="entry name" value="Bordetella uptake gene, domain 1"/>
    <property type="match status" value="1"/>
</dbReference>
<dbReference type="PANTHER" id="PTHR42928">
    <property type="entry name" value="TRICARBOXYLATE-BINDING PROTEIN"/>
    <property type="match status" value="1"/>
</dbReference>